<protein>
    <submittedName>
        <fullName evidence="1">Uncharacterized protein</fullName>
    </submittedName>
</protein>
<evidence type="ECO:0000313" key="1">
    <source>
        <dbReference type="EMBL" id="KAG8227911.1"/>
    </source>
</evidence>
<dbReference type="AlphaFoldDB" id="A0A8K0K407"/>
<gene>
    <name evidence="1" type="ORF">J437_LFUL011839</name>
</gene>
<comment type="caution">
    <text evidence="1">The sequence shown here is derived from an EMBL/GenBank/DDBJ whole genome shotgun (WGS) entry which is preliminary data.</text>
</comment>
<reference evidence="1" key="1">
    <citation type="submission" date="2013-04" db="EMBL/GenBank/DDBJ databases">
        <authorList>
            <person name="Qu J."/>
            <person name="Murali S.C."/>
            <person name="Bandaranaike D."/>
            <person name="Bellair M."/>
            <person name="Blankenburg K."/>
            <person name="Chao H."/>
            <person name="Dinh H."/>
            <person name="Doddapaneni H."/>
            <person name="Downs B."/>
            <person name="Dugan-Rocha S."/>
            <person name="Elkadiri S."/>
            <person name="Gnanaolivu R.D."/>
            <person name="Hernandez B."/>
            <person name="Javaid M."/>
            <person name="Jayaseelan J.C."/>
            <person name="Lee S."/>
            <person name="Li M."/>
            <person name="Ming W."/>
            <person name="Munidasa M."/>
            <person name="Muniz J."/>
            <person name="Nguyen L."/>
            <person name="Ongeri F."/>
            <person name="Osuji N."/>
            <person name="Pu L.-L."/>
            <person name="Puazo M."/>
            <person name="Qu C."/>
            <person name="Quiroz J."/>
            <person name="Raj R."/>
            <person name="Weissenberger G."/>
            <person name="Xin Y."/>
            <person name="Zou X."/>
            <person name="Han Y."/>
            <person name="Richards S."/>
            <person name="Worley K."/>
            <person name="Muzny D."/>
            <person name="Gibbs R."/>
        </authorList>
    </citation>
    <scope>NUCLEOTIDE SEQUENCE</scope>
    <source>
        <strain evidence="1">Sampled in the wild</strain>
    </source>
</reference>
<dbReference type="EMBL" id="KZ308349">
    <property type="protein sequence ID" value="KAG8227911.1"/>
    <property type="molecule type" value="Genomic_DNA"/>
</dbReference>
<keyword evidence="2" id="KW-1185">Reference proteome</keyword>
<name>A0A8K0K407_LADFU</name>
<evidence type="ECO:0000313" key="2">
    <source>
        <dbReference type="Proteomes" id="UP000792457"/>
    </source>
</evidence>
<sequence length="96" mass="11392">MHRRYPPRSLYDDMYDPYRRYMLPQRTDRFIIVTFLRPDELPKYPMASAVPYLHASERQAEVCDMFAILVQKQCKALLFILVLTILSDVIGFDSCQ</sequence>
<dbReference type="Proteomes" id="UP000792457">
    <property type="component" value="Unassembled WGS sequence"/>
</dbReference>
<accession>A0A8K0K407</accession>
<organism evidence="1 2">
    <name type="scientific">Ladona fulva</name>
    <name type="common">Scarce chaser dragonfly</name>
    <name type="synonym">Libellula fulva</name>
    <dbReference type="NCBI Taxonomy" id="123851"/>
    <lineage>
        <taxon>Eukaryota</taxon>
        <taxon>Metazoa</taxon>
        <taxon>Ecdysozoa</taxon>
        <taxon>Arthropoda</taxon>
        <taxon>Hexapoda</taxon>
        <taxon>Insecta</taxon>
        <taxon>Pterygota</taxon>
        <taxon>Palaeoptera</taxon>
        <taxon>Odonata</taxon>
        <taxon>Epiprocta</taxon>
        <taxon>Anisoptera</taxon>
        <taxon>Libelluloidea</taxon>
        <taxon>Libellulidae</taxon>
        <taxon>Ladona</taxon>
    </lineage>
</organism>
<proteinExistence type="predicted"/>
<reference evidence="1" key="2">
    <citation type="submission" date="2017-10" db="EMBL/GenBank/DDBJ databases">
        <title>Ladona fulva Genome sequencing and assembly.</title>
        <authorList>
            <person name="Murali S."/>
            <person name="Richards S."/>
            <person name="Bandaranaike D."/>
            <person name="Bellair M."/>
            <person name="Blankenburg K."/>
            <person name="Chao H."/>
            <person name="Dinh H."/>
            <person name="Doddapaneni H."/>
            <person name="Dugan-Rocha S."/>
            <person name="Elkadiri S."/>
            <person name="Gnanaolivu R."/>
            <person name="Hernandez B."/>
            <person name="Skinner E."/>
            <person name="Javaid M."/>
            <person name="Lee S."/>
            <person name="Li M."/>
            <person name="Ming W."/>
            <person name="Munidasa M."/>
            <person name="Muniz J."/>
            <person name="Nguyen L."/>
            <person name="Hughes D."/>
            <person name="Osuji N."/>
            <person name="Pu L.-L."/>
            <person name="Puazo M."/>
            <person name="Qu C."/>
            <person name="Quiroz J."/>
            <person name="Raj R."/>
            <person name="Weissenberger G."/>
            <person name="Xin Y."/>
            <person name="Zou X."/>
            <person name="Han Y."/>
            <person name="Worley K."/>
            <person name="Muzny D."/>
            <person name="Gibbs R."/>
        </authorList>
    </citation>
    <scope>NUCLEOTIDE SEQUENCE</scope>
    <source>
        <strain evidence="1">Sampled in the wild</strain>
    </source>
</reference>